<feature type="non-terminal residue" evidence="1">
    <location>
        <position position="1"/>
    </location>
</feature>
<dbReference type="AlphaFoldDB" id="X1CS04"/>
<comment type="caution">
    <text evidence="1">The sequence shown here is derived from an EMBL/GenBank/DDBJ whole genome shotgun (WGS) entry which is preliminary data.</text>
</comment>
<organism evidence="1">
    <name type="scientific">marine sediment metagenome</name>
    <dbReference type="NCBI Taxonomy" id="412755"/>
    <lineage>
        <taxon>unclassified sequences</taxon>
        <taxon>metagenomes</taxon>
        <taxon>ecological metagenomes</taxon>
    </lineage>
</organism>
<name>X1CS04_9ZZZZ</name>
<evidence type="ECO:0000313" key="1">
    <source>
        <dbReference type="EMBL" id="GAH10547.1"/>
    </source>
</evidence>
<reference evidence="1" key="1">
    <citation type="journal article" date="2014" name="Front. Microbiol.">
        <title>High frequency of phylogenetically diverse reductive dehalogenase-homologous genes in deep subseafloor sedimentary metagenomes.</title>
        <authorList>
            <person name="Kawai M."/>
            <person name="Futagami T."/>
            <person name="Toyoda A."/>
            <person name="Takaki Y."/>
            <person name="Nishi S."/>
            <person name="Hori S."/>
            <person name="Arai W."/>
            <person name="Tsubouchi T."/>
            <person name="Morono Y."/>
            <person name="Uchiyama I."/>
            <person name="Ito T."/>
            <person name="Fujiyama A."/>
            <person name="Inagaki F."/>
            <person name="Takami H."/>
        </authorList>
    </citation>
    <scope>NUCLEOTIDE SEQUENCE</scope>
    <source>
        <strain evidence="1">Expedition CK06-06</strain>
    </source>
</reference>
<proteinExistence type="predicted"/>
<dbReference type="EMBL" id="BART01032401">
    <property type="protein sequence ID" value="GAH10547.1"/>
    <property type="molecule type" value="Genomic_DNA"/>
</dbReference>
<protein>
    <submittedName>
        <fullName evidence="1">Uncharacterized protein</fullName>
    </submittedName>
</protein>
<sequence>KFGWTEVGDFSAAAAEIRAAASTIACEIANADGAEDCAERMQTASQTAVTSAAGDLILGLFPWEAWANIIYTGIAELQDGTEADLADLLTPGAYSCCECEVITTYNGKGTVVAFTATTAEVDSEIVTANRDKVQFNLHRDNVAEEFCQDEVTISSVSVVGGGNFSRLLLKDNDFNTTFDTGVDLPCGEALSQLVGKPAGYVFIERYHAYCGSGGFTINIEWENA</sequence>
<accession>X1CS04</accession>
<gene>
    <name evidence="1" type="ORF">S01H4_56002</name>
</gene>